<accession>A0A265NBM7</accession>
<feature type="domain" description="Glucose/Sorbosone dehydrogenase" evidence="2">
    <location>
        <begin position="62"/>
        <end position="353"/>
    </location>
</feature>
<dbReference type="Pfam" id="PF07995">
    <property type="entry name" value="GSDH"/>
    <property type="match status" value="1"/>
</dbReference>
<dbReference type="SUPFAM" id="SSF50952">
    <property type="entry name" value="Soluble quinoprotein glucose dehydrogenase"/>
    <property type="match status" value="1"/>
</dbReference>
<dbReference type="Gene3D" id="2.120.10.30">
    <property type="entry name" value="TolB, C-terminal domain"/>
    <property type="match status" value="1"/>
</dbReference>
<dbReference type="PANTHER" id="PTHR19328">
    <property type="entry name" value="HEDGEHOG-INTERACTING PROTEIN"/>
    <property type="match status" value="1"/>
</dbReference>
<dbReference type="InterPro" id="IPR011042">
    <property type="entry name" value="6-blade_b-propeller_TolB-like"/>
</dbReference>
<name>A0A265NBM7_9BACI</name>
<dbReference type="OrthoDB" id="9770043at2"/>
<keyword evidence="4" id="KW-1185">Reference proteome</keyword>
<organism evidence="3 4">
    <name type="scientific">Virgibacillus indicus</name>
    <dbReference type="NCBI Taxonomy" id="2024554"/>
    <lineage>
        <taxon>Bacteria</taxon>
        <taxon>Bacillati</taxon>
        <taxon>Bacillota</taxon>
        <taxon>Bacilli</taxon>
        <taxon>Bacillales</taxon>
        <taxon>Bacillaceae</taxon>
        <taxon>Virgibacillus</taxon>
    </lineage>
</organism>
<dbReference type="PANTHER" id="PTHR19328:SF13">
    <property type="entry name" value="HIPL1 PROTEIN"/>
    <property type="match status" value="1"/>
</dbReference>
<feature type="compositionally biased region" description="Acidic residues" evidence="1">
    <location>
        <begin position="26"/>
        <end position="37"/>
    </location>
</feature>
<gene>
    <name evidence="3" type="ORF">CIL03_09045</name>
</gene>
<feature type="region of interest" description="Disordered" evidence="1">
    <location>
        <begin position="1"/>
        <end position="52"/>
    </location>
</feature>
<dbReference type="EMBL" id="NPMS01000003">
    <property type="protein sequence ID" value="OZU89221.1"/>
    <property type="molecule type" value="Genomic_DNA"/>
</dbReference>
<evidence type="ECO:0000313" key="4">
    <source>
        <dbReference type="Proteomes" id="UP000216498"/>
    </source>
</evidence>
<proteinExistence type="predicted"/>
<dbReference type="InterPro" id="IPR011041">
    <property type="entry name" value="Quinoprot_gluc/sorb_DH_b-prop"/>
</dbReference>
<feature type="compositionally biased region" description="Acidic residues" evidence="1">
    <location>
        <begin position="1"/>
        <end position="18"/>
    </location>
</feature>
<dbReference type="Proteomes" id="UP000216498">
    <property type="component" value="Unassembled WGS sequence"/>
</dbReference>
<evidence type="ECO:0000313" key="3">
    <source>
        <dbReference type="EMBL" id="OZU89221.1"/>
    </source>
</evidence>
<sequence>MDLETEQEKDSEETDDDSNAEKEENGEVDNSEQAEQESESRETSNNEDPKEMNEGKVIAENLEQPWEIAYLEDTFYISERTGSIASIKEGELTRKPVEFDQSLSNQSEAGLLGIAMPDDFKETNTAYAYYSYQEDEDFFQRVVTIKESDGSWQETSILLDKIPGGQFHQGGRIEIGPDKKLYITTGDATVPELSQKLDSLAGKILRMNLDGTIPDDNPFNNSYIYSYGHRNPQGLAWGPNNEFYATEHGSEAYDEINEIKPGYNYGWPIIRGDEAAENMETPVIHSGEDTWAPSGMAYYRGNFYFASLRGEGLRKFDPINETQDIIISDAGRVRDVLAAEGGVYIITNNTDGRGDPSRDDDKLIFIPIPENQLH</sequence>
<evidence type="ECO:0000256" key="1">
    <source>
        <dbReference type="SAM" id="MobiDB-lite"/>
    </source>
</evidence>
<reference evidence="3 4" key="1">
    <citation type="submission" date="2017-08" db="EMBL/GenBank/DDBJ databases">
        <title>Virgibacillus indicus sp. nov. and Virgibacillus profoundi sp. nov, two moderately halophilic bacteria isolated from marine sediment by using the Microfluidic Streak Plate.</title>
        <authorList>
            <person name="Xu B."/>
            <person name="Hu B."/>
            <person name="Wang J."/>
            <person name="Zhu Y."/>
            <person name="Huang L."/>
            <person name="Du W."/>
            <person name="Huang Y."/>
        </authorList>
    </citation>
    <scope>NUCLEOTIDE SEQUENCE [LARGE SCALE GENOMIC DNA]</scope>
    <source>
        <strain evidence="3 4">IO3-P2-C2</strain>
    </source>
</reference>
<feature type="compositionally biased region" description="Basic and acidic residues" evidence="1">
    <location>
        <begin position="38"/>
        <end position="52"/>
    </location>
</feature>
<dbReference type="InterPro" id="IPR012938">
    <property type="entry name" value="Glc/Sorbosone_DH"/>
</dbReference>
<protein>
    <submittedName>
        <fullName evidence="3">Quinoprotein glucose dehydrogenase</fullName>
    </submittedName>
</protein>
<comment type="caution">
    <text evidence="3">The sequence shown here is derived from an EMBL/GenBank/DDBJ whole genome shotgun (WGS) entry which is preliminary data.</text>
</comment>
<evidence type="ECO:0000259" key="2">
    <source>
        <dbReference type="Pfam" id="PF07995"/>
    </source>
</evidence>
<dbReference type="AlphaFoldDB" id="A0A265NBM7"/>